<evidence type="ECO:0000313" key="1">
    <source>
        <dbReference type="EMBL" id="JAH11244.1"/>
    </source>
</evidence>
<dbReference type="AlphaFoldDB" id="A0A0E9Q3F2"/>
<protein>
    <submittedName>
        <fullName evidence="1">Uncharacterized protein</fullName>
    </submittedName>
</protein>
<dbReference type="EMBL" id="GBXM01097333">
    <property type="protein sequence ID" value="JAH11244.1"/>
    <property type="molecule type" value="Transcribed_RNA"/>
</dbReference>
<reference evidence="1" key="1">
    <citation type="submission" date="2014-11" db="EMBL/GenBank/DDBJ databases">
        <authorList>
            <person name="Amaro Gonzalez C."/>
        </authorList>
    </citation>
    <scope>NUCLEOTIDE SEQUENCE</scope>
</reference>
<reference evidence="1" key="2">
    <citation type="journal article" date="2015" name="Fish Shellfish Immunol.">
        <title>Early steps in the European eel (Anguilla anguilla)-Vibrio vulnificus interaction in the gills: Role of the RtxA13 toxin.</title>
        <authorList>
            <person name="Callol A."/>
            <person name="Pajuelo D."/>
            <person name="Ebbesson L."/>
            <person name="Teles M."/>
            <person name="MacKenzie S."/>
            <person name="Amaro C."/>
        </authorList>
    </citation>
    <scope>NUCLEOTIDE SEQUENCE</scope>
</reference>
<proteinExistence type="predicted"/>
<name>A0A0E9Q3F2_ANGAN</name>
<accession>A0A0E9Q3F2</accession>
<sequence length="29" mass="3397">MSMLLEYGIWCRSQGHIPPKVSVMRFNCL</sequence>
<organism evidence="1">
    <name type="scientific">Anguilla anguilla</name>
    <name type="common">European freshwater eel</name>
    <name type="synonym">Muraena anguilla</name>
    <dbReference type="NCBI Taxonomy" id="7936"/>
    <lineage>
        <taxon>Eukaryota</taxon>
        <taxon>Metazoa</taxon>
        <taxon>Chordata</taxon>
        <taxon>Craniata</taxon>
        <taxon>Vertebrata</taxon>
        <taxon>Euteleostomi</taxon>
        <taxon>Actinopterygii</taxon>
        <taxon>Neopterygii</taxon>
        <taxon>Teleostei</taxon>
        <taxon>Anguilliformes</taxon>
        <taxon>Anguillidae</taxon>
        <taxon>Anguilla</taxon>
    </lineage>
</organism>